<keyword evidence="2" id="KW-0808">Transferase</keyword>
<evidence type="ECO:0000256" key="1">
    <source>
        <dbReference type="SAM" id="MobiDB-lite"/>
    </source>
</evidence>
<dbReference type="InterPro" id="IPR029063">
    <property type="entry name" value="SAM-dependent_MTases_sf"/>
</dbReference>
<accession>H0EEP7</accession>
<reference evidence="2 3" key="1">
    <citation type="journal article" date="2012" name="Eukaryot. Cell">
        <title>Genome sequence of the fungus Glarea lozoyensis: the first genome sequence of a species from the Helotiaceae family.</title>
        <authorList>
            <person name="Youssar L."/>
            <person name="Gruening B.A."/>
            <person name="Erxleben A."/>
            <person name="Guenther S."/>
            <person name="Huettel W."/>
        </authorList>
    </citation>
    <scope>NUCLEOTIDE SEQUENCE [LARGE SCALE GENOMIC DNA]</scope>
    <source>
        <strain evidence="3">ATCC 74030 / MF5533</strain>
    </source>
</reference>
<dbReference type="OrthoDB" id="203237at2759"/>
<dbReference type="HOGENOM" id="CLU_2722463_0_0_1"/>
<keyword evidence="2" id="KW-0489">Methyltransferase</keyword>
<dbReference type="Gene3D" id="3.40.50.150">
    <property type="entry name" value="Vaccinia Virus protein VP39"/>
    <property type="match status" value="1"/>
</dbReference>
<dbReference type="Proteomes" id="UP000005446">
    <property type="component" value="Unassembled WGS sequence"/>
</dbReference>
<name>H0EEP7_GLAL7</name>
<comment type="caution">
    <text evidence="2">The sequence shown here is derived from an EMBL/GenBank/DDBJ whole genome shotgun (WGS) entry which is preliminary data.</text>
</comment>
<keyword evidence="3" id="KW-1185">Reference proteome</keyword>
<evidence type="ECO:0000313" key="2">
    <source>
        <dbReference type="EMBL" id="EHL02960.1"/>
    </source>
</evidence>
<protein>
    <submittedName>
        <fullName evidence="2">Putative Leucine carboxyl methyltransferase 1</fullName>
    </submittedName>
</protein>
<dbReference type="EMBL" id="AGUE01000016">
    <property type="protein sequence ID" value="EHL02960.1"/>
    <property type="molecule type" value="Genomic_DNA"/>
</dbReference>
<gene>
    <name evidence="2" type="ORF">M7I_0927</name>
</gene>
<sequence>MPTVEVYKNLADQKERISAVLGKNDDDNGSSEAQTIERIWEQWVMPEEKERVDSLEGLDEIEEERSEHDPDF</sequence>
<organism evidence="2 3">
    <name type="scientific">Glarea lozoyensis (strain ATCC 74030 / MF5533)</name>
    <dbReference type="NCBI Taxonomy" id="1104152"/>
    <lineage>
        <taxon>Eukaryota</taxon>
        <taxon>Fungi</taxon>
        <taxon>Dikarya</taxon>
        <taxon>Ascomycota</taxon>
        <taxon>Pezizomycotina</taxon>
        <taxon>Leotiomycetes</taxon>
        <taxon>Helotiales</taxon>
        <taxon>Helotiaceae</taxon>
        <taxon>Glarea</taxon>
    </lineage>
</organism>
<dbReference type="GO" id="GO:0032259">
    <property type="term" value="P:methylation"/>
    <property type="evidence" value="ECO:0007669"/>
    <property type="project" value="UniProtKB-KW"/>
</dbReference>
<evidence type="ECO:0000313" key="3">
    <source>
        <dbReference type="Proteomes" id="UP000005446"/>
    </source>
</evidence>
<dbReference type="GO" id="GO:0008168">
    <property type="term" value="F:methyltransferase activity"/>
    <property type="evidence" value="ECO:0007669"/>
    <property type="project" value="UniProtKB-KW"/>
</dbReference>
<dbReference type="AlphaFoldDB" id="H0EEP7"/>
<proteinExistence type="predicted"/>
<dbReference type="InParanoid" id="H0EEP7"/>
<feature type="region of interest" description="Disordered" evidence="1">
    <location>
        <begin position="49"/>
        <end position="72"/>
    </location>
</feature>